<keyword evidence="3" id="KW-1185">Reference proteome</keyword>
<dbReference type="AlphaFoldDB" id="A0A0C9UCA8"/>
<feature type="signal peptide" evidence="1">
    <location>
        <begin position="1"/>
        <end position="19"/>
    </location>
</feature>
<dbReference type="EMBL" id="KN837357">
    <property type="protein sequence ID" value="KIJ26772.1"/>
    <property type="molecule type" value="Genomic_DNA"/>
</dbReference>
<protein>
    <recommendedName>
        <fullName evidence="4">Hydrophobin</fullName>
    </recommendedName>
</protein>
<organism evidence="2 3">
    <name type="scientific">Sphaerobolus stellatus (strain SS14)</name>
    <dbReference type="NCBI Taxonomy" id="990650"/>
    <lineage>
        <taxon>Eukaryota</taxon>
        <taxon>Fungi</taxon>
        <taxon>Dikarya</taxon>
        <taxon>Basidiomycota</taxon>
        <taxon>Agaricomycotina</taxon>
        <taxon>Agaricomycetes</taxon>
        <taxon>Phallomycetidae</taxon>
        <taxon>Geastrales</taxon>
        <taxon>Sphaerobolaceae</taxon>
        <taxon>Sphaerobolus</taxon>
    </lineage>
</organism>
<evidence type="ECO:0000313" key="2">
    <source>
        <dbReference type="EMBL" id="KIJ26772.1"/>
    </source>
</evidence>
<keyword evidence="1" id="KW-0732">Signal</keyword>
<sequence length="99" mass="10462">MVSFKLSALFVGLLAVVQASVPSERRDGCSLDDINGCIAAVLPMIPDFSDEVTFLMCMGEVDILDPVPGLADCLSDLCISTDDLPDECDPCTSEITACT</sequence>
<reference evidence="2 3" key="1">
    <citation type="submission" date="2014-06" db="EMBL/GenBank/DDBJ databases">
        <title>Evolutionary Origins and Diversification of the Mycorrhizal Mutualists.</title>
        <authorList>
            <consortium name="DOE Joint Genome Institute"/>
            <consortium name="Mycorrhizal Genomics Consortium"/>
            <person name="Kohler A."/>
            <person name="Kuo A."/>
            <person name="Nagy L.G."/>
            <person name="Floudas D."/>
            <person name="Copeland A."/>
            <person name="Barry K.W."/>
            <person name="Cichocki N."/>
            <person name="Veneault-Fourrey C."/>
            <person name="LaButti K."/>
            <person name="Lindquist E.A."/>
            <person name="Lipzen A."/>
            <person name="Lundell T."/>
            <person name="Morin E."/>
            <person name="Murat C."/>
            <person name="Riley R."/>
            <person name="Ohm R."/>
            <person name="Sun H."/>
            <person name="Tunlid A."/>
            <person name="Henrissat B."/>
            <person name="Grigoriev I.V."/>
            <person name="Hibbett D.S."/>
            <person name="Martin F."/>
        </authorList>
    </citation>
    <scope>NUCLEOTIDE SEQUENCE [LARGE SCALE GENOMIC DNA]</scope>
    <source>
        <strain evidence="2 3">SS14</strain>
    </source>
</reference>
<evidence type="ECO:0000256" key="1">
    <source>
        <dbReference type="SAM" id="SignalP"/>
    </source>
</evidence>
<gene>
    <name evidence="2" type="ORF">M422DRAFT_272113</name>
</gene>
<feature type="chain" id="PRO_5002220996" description="Hydrophobin" evidence="1">
    <location>
        <begin position="20"/>
        <end position="99"/>
    </location>
</feature>
<dbReference type="HOGENOM" id="CLU_2279291_0_0_1"/>
<evidence type="ECO:0000313" key="3">
    <source>
        <dbReference type="Proteomes" id="UP000054279"/>
    </source>
</evidence>
<accession>A0A0C9UCA8</accession>
<dbReference type="Proteomes" id="UP000054279">
    <property type="component" value="Unassembled WGS sequence"/>
</dbReference>
<name>A0A0C9UCA8_SPHS4</name>
<proteinExistence type="predicted"/>
<evidence type="ECO:0008006" key="4">
    <source>
        <dbReference type="Google" id="ProtNLM"/>
    </source>
</evidence>